<reference evidence="4" key="1">
    <citation type="journal article" date="2014" name="Int. J. Syst. Evol. Microbiol.">
        <title>Complete genome sequence of Corynebacterium casei LMG S-19264T (=DSM 44701T), isolated from a smear-ripened cheese.</title>
        <authorList>
            <consortium name="US DOE Joint Genome Institute (JGI-PGF)"/>
            <person name="Walter F."/>
            <person name="Albersmeier A."/>
            <person name="Kalinowski J."/>
            <person name="Ruckert C."/>
        </authorList>
    </citation>
    <scope>NUCLEOTIDE SEQUENCE</scope>
    <source>
        <strain evidence="4">CCM 8606</strain>
    </source>
</reference>
<evidence type="ECO:0000313" key="4">
    <source>
        <dbReference type="EMBL" id="GGI14706.1"/>
    </source>
</evidence>
<keyword evidence="2" id="KW-0418">Kinase</keyword>
<dbReference type="AlphaFoldDB" id="A0A8J3F2P2"/>
<comment type="caution">
    <text evidence="4">The sequence shown here is derived from an EMBL/GenBank/DDBJ whole genome shotgun (WGS) entry which is preliminary data.</text>
</comment>
<keyword evidence="5" id="KW-1185">Reference proteome</keyword>
<sequence length="326" mass="37976">MMLEILHDFSMFPLRVSRYDGAAGKQTMYIGDQRYMVKFGYTVDEQQQRSSRTSYANIPVNEFLGSRIFQASGIPTQEVMLGTYGEHSVAACRDFMQQYPSSYQLLHFKQLEISMPGESSLSKARPDWEFVRHVMTDSPYLSTLRSQVFDRYYKMVCVDALIGNYDRHSNNWGFIADSDTNIVALAPVYDCGSCLAPHLSEDAMRDRLADPRLMRQANMDAPYMSMNVRNKRRKFNYFLLSDEGKPFRAQLINLHDCLTPQVLDEIVMSVPGISDIRRDFYRTTLHTRREVVWKPAFELALQEREHTLKQSEPLRSPTRRHKKHIR</sequence>
<evidence type="ECO:0000256" key="1">
    <source>
        <dbReference type="ARBA" id="ARBA00022679"/>
    </source>
</evidence>
<feature type="domain" description="HipA-like C-terminal" evidence="3">
    <location>
        <begin position="21"/>
        <end position="236"/>
    </location>
</feature>
<dbReference type="Proteomes" id="UP000619536">
    <property type="component" value="Unassembled WGS sequence"/>
</dbReference>
<evidence type="ECO:0000259" key="3">
    <source>
        <dbReference type="Pfam" id="PF07804"/>
    </source>
</evidence>
<dbReference type="Pfam" id="PF07804">
    <property type="entry name" value="HipA_C"/>
    <property type="match status" value="1"/>
</dbReference>
<dbReference type="Gene3D" id="1.10.1070.20">
    <property type="match status" value="1"/>
</dbReference>
<dbReference type="EMBL" id="BMDH01000003">
    <property type="protein sequence ID" value="GGI14706.1"/>
    <property type="molecule type" value="Genomic_DNA"/>
</dbReference>
<gene>
    <name evidence="4" type="ORF">GCM10007377_12260</name>
</gene>
<dbReference type="Gene3D" id="3.30.200.120">
    <property type="match status" value="1"/>
</dbReference>
<organism evidence="4 5">
    <name type="scientific">Galliscardovia ingluviei</name>
    <dbReference type="NCBI Taxonomy" id="1769422"/>
    <lineage>
        <taxon>Bacteria</taxon>
        <taxon>Bacillati</taxon>
        <taxon>Actinomycetota</taxon>
        <taxon>Actinomycetes</taxon>
        <taxon>Bifidobacteriales</taxon>
        <taxon>Bifidobacteriaceae</taxon>
        <taxon>Galliscardovia</taxon>
    </lineage>
</organism>
<dbReference type="GO" id="GO:0016301">
    <property type="term" value="F:kinase activity"/>
    <property type="evidence" value="ECO:0007669"/>
    <property type="project" value="UniProtKB-KW"/>
</dbReference>
<name>A0A8J3F2P2_9BIFI</name>
<dbReference type="InterPro" id="IPR012893">
    <property type="entry name" value="HipA-like_C"/>
</dbReference>
<protein>
    <recommendedName>
        <fullName evidence="3">HipA-like C-terminal domain-containing protein</fullName>
    </recommendedName>
</protein>
<keyword evidence="1" id="KW-0808">Transferase</keyword>
<reference evidence="4" key="2">
    <citation type="submission" date="2020-09" db="EMBL/GenBank/DDBJ databases">
        <authorList>
            <person name="Sun Q."/>
            <person name="Sedlacek I."/>
        </authorList>
    </citation>
    <scope>NUCLEOTIDE SEQUENCE</scope>
    <source>
        <strain evidence="4">CCM 8606</strain>
    </source>
</reference>
<dbReference type="CDD" id="cd17792">
    <property type="entry name" value="CtkA"/>
    <property type="match status" value="1"/>
</dbReference>
<dbReference type="RefSeq" id="WP_188355396.1">
    <property type="nucleotide sequence ID" value="NZ_BMDH01000003.1"/>
</dbReference>
<accession>A0A8J3F2P2</accession>
<evidence type="ECO:0000256" key="2">
    <source>
        <dbReference type="ARBA" id="ARBA00022777"/>
    </source>
</evidence>
<evidence type="ECO:0000313" key="5">
    <source>
        <dbReference type="Proteomes" id="UP000619536"/>
    </source>
</evidence>
<proteinExistence type="predicted"/>